<evidence type="ECO:0000313" key="3">
    <source>
        <dbReference type="EMBL" id="PWV98989.1"/>
    </source>
</evidence>
<dbReference type="OrthoDB" id="9813640at2"/>
<feature type="transmembrane region" description="Helical" evidence="2">
    <location>
        <begin position="144"/>
        <end position="161"/>
    </location>
</feature>
<feature type="compositionally biased region" description="Low complexity" evidence="1">
    <location>
        <begin position="65"/>
        <end position="87"/>
    </location>
</feature>
<dbReference type="AlphaFoldDB" id="A0A317PK81"/>
<accession>A0A317PK81</accession>
<keyword evidence="2" id="KW-0812">Transmembrane</keyword>
<keyword evidence="2" id="KW-1133">Transmembrane helix</keyword>
<evidence type="ECO:0000256" key="1">
    <source>
        <dbReference type="SAM" id="MobiDB-lite"/>
    </source>
</evidence>
<dbReference type="EMBL" id="QGTR01000004">
    <property type="protein sequence ID" value="PWV98989.1"/>
    <property type="molecule type" value="Genomic_DNA"/>
</dbReference>
<sequence>MIVRFLLAALAAGLIAGLAMTPAQYIKIVPLILQAEAYEGGGSAAVSTHDHGAGTTEVAGHDHGAATPAGHAHANTDAAAPASAAPEAHSHDHGDGESVLGLGRLGNTVLANLAAGGGFGLMLAAAALLLDIRFGKGKQAVGRGLLLGAAGWFAVQLAPAWGLPPELPGFPEIDLQARQTWWMITVALSAAGIWLVALRPEWIAKSLGVVLIVAPHVYGAPQPADISSAVPAFLAAEYTVASLATTLGFWLLLGGLLGHFLSRVDEGASV</sequence>
<proteinExistence type="predicted"/>
<feature type="transmembrane region" description="Helical" evidence="2">
    <location>
        <begin position="238"/>
        <end position="261"/>
    </location>
</feature>
<keyword evidence="2" id="KW-0472">Membrane</keyword>
<organism evidence="3 4">
    <name type="scientific">Hoeflea marina</name>
    <dbReference type="NCBI Taxonomy" id="274592"/>
    <lineage>
        <taxon>Bacteria</taxon>
        <taxon>Pseudomonadati</taxon>
        <taxon>Pseudomonadota</taxon>
        <taxon>Alphaproteobacteria</taxon>
        <taxon>Hyphomicrobiales</taxon>
        <taxon>Rhizobiaceae</taxon>
        <taxon>Hoeflea</taxon>
    </lineage>
</organism>
<dbReference type="InterPro" id="IPR012666">
    <property type="entry name" value="CbtA_put"/>
</dbReference>
<protein>
    <submittedName>
        <fullName evidence="3">Cobalt transporter subunit CbtA</fullName>
    </submittedName>
</protein>
<feature type="region of interest" description="Disordered" evidence="1">
    <location>
        <begin position="44"/>
        <end position="97"/>
    </location>
</feature>
<dbReference type="Proteomes" id="UP000246352">
    <property type="component" value="Unassembled WGS sequence"/>
</dbReference>
<evidence type="ECO:0000313" key="4">
    <source>
        <dbReference type="Proteomes" id="UP000246352"/>
    </source>
</evidence>
<feature type="transmembrane region" description="Helical" evidence="2">
    <location>
        <begin position="109"/>
        <end position="132"/>
    </location>
</feature>
<dbReference type="RefSeq" id="WP_110033146.1">
    <property type="nucleotide sequence ID" value="NZ_QGTR01000004.1"/>
</dbReference>
<dbReference type="NCBIfam" id="TIGR02458">
    <property type="entry name" value="CbtA"/>
    <property type="match status" value="1"/>
</dbReference>
<keyword evidence="4" id="KW-1185">Reference proteome</keyword>
<reference evidence="3 4" key="1">
    <citation type="submission" date="2018-05" db="EMBL/GenBank/DDBJ databases">
        <title>Genomic Encyclopedia of Type Strains, Phase IV (KMG-IV): sequencing the most valuable type-strain genomes for metagenomic binning, comparative biology and taxonomic classification.</title>
        <authorList>
            <person name="Goeker M."/>
        </authorList>
    </citation>
    <scope>NUCLEOTIDE SEQUENCE [LARGE SCALE GENOMIC DNA]</scope>
    <source>
        <strain evidence="3 4">DSM 16791</strain>
    </source>
</reference>
<evidence type="ECO:0000256" key="2">
    <source>
        <dbReference type="SAM" id="Phobius"/>
    </source>
</evidence>
<dbReference type="Pfam" id="PF09490">
    <property type="entry name" value="CbtA"/>
    <property type="match status" value="1"/>
</dbReference>
<feature type="transmembrane region" description="Helical" evidence="2">
    <location>
        <begin position="202"/>
        <end position="218"/>
    </location>
</feature>
<name>A0A317PK81_9HYPH</name>
<comment type="caution">
    <text evidence="3">The sequence shown here is derived from an EMBL/GenBank/DDBJ whole genome shotgun (WGS) entry which is preliminary data.</text>
</comment>
<feature type="transmembrane region" description="Helical" evidence="2">
    <location>
        <begin position="181"/>
        <end position="197"/>
    </location>
</feature>
<gene>
    <name evidence="3" type="ORF">DFR52_104280</name>
</gene>